<dbReference type="InterPro" id="IPR000639">
    <property type="entry name" value="Epox_hydrolase-like"/>
</dbReference>
<name>A0A7K1V1E1_9NOCA</name>
<feature type="domain" description="AB hydrolase-1" evidence="1">
    <location>
        <begin position="34"/>
        <end position="156"/>
    </location>
</feature>
<dbReference type="EMBL" id="WRPP01000005">
    <property type="protein sequence ID" value="MVU80456.1"/>
    <property type="molecule type" value="Genomic_DNA"/>
</dbReference>
<gene>
    <name evidence="2" type="ORF">GPX89_24805</name>
</gene>
<dbReference type="InterPro" id="IPR029058">
    <property type="entry name" value="AB_hydrolase_fold"/>
</dbReference>
<dbReference type="RefSeq" id="WP_157390095.1">
    <property type="nucleotide sequence ID" value="NZ_WRPP01000005.1"/>
</dbReference>
<evidence type="ECO:0000313" key="2">
    <source>
        <dbReference type="EMBL" id="MVU80456.1"/>
    </source>
</evidence>
<dbReference type="Gene3D" id="3.40.50.1820">
    <property type="entry name" value="alpha/beta hydrolase"/>
    <property type="match status" value="1"/>
</dbReference>
<organism evidence="2 3">
    <name type="scientific">Nocardia terrae</name>
    <dbReference type="NCBI Taxonomy" id="2675851"/>
    <lineage>
        <taxon>Bacteria</taxon>
        <taxon>Bacillati</taxon>
        <taxon>Actinomycetota</taxon>
        <taxon>Actinomycetes</taxon>
        <taxon>Mycobacteriales</taxon>
        <taxon>Nocardiaceae</taxon>
        <taxon>Nocardia</taxon>
    </lineage>
</organism>
<dbReference type="Pfam" id="PF00561">
    <property type="entry name" value="Abhydrolase_1"/>
    <property type="match status" value="1"/>
</dbReference>
<comment type="caution">
    <text evidence="2">The sequence shown here is derived from an EMBL/GenBank/DDBJ whole genome shotgun (WGS) entry which is preliminary data.</text>
</comment>
<keyword evidence="2" id="KW-0378">Hydrolase</keyword>
<dbReference type="InterPro" id="IPR000073">
    <property type="entry name" value="AB_hydrolase_1"/>
</dbReference>
<reference evidence="2 3" key="1">
    <citation type="submission" date="2019-12" db="EMBL/GenBank/DDBJ databases">
        <title>Nocardia sp. nov. ET3-3 isolated from soil.</title>
        <authorList>
            <person name="Kanchanasin P."/>
            <person name="Tanasupawat S."/>
            <person name="Yuki M."/>
            <person name="Kudo T."/>
        </authorList>
    </citation>
    <scope>NUCLEOTIDE SEQUENCE [LARGE SCALE GENOMIC DNA]</scope>
    <source>
        <strain evidence="2 3">ET3-3</strain>
    </source>
</reference>
<keyword evidence="3" id="KW-1185">Reference proteome</keyword>
<dbReference type="EC" id="3.8.1.5" evidence="2"/>
<dbReference type="GO" id="GO:0016020">
    <property type="term" value="C:membrane"/>
    <property type="evidence" value="ECO:0007669"/>
    <property type="project" value="TreeGrafter"/>
</dbReference>
<dbReference type="InterPro" id="IPR050266">
    <property type="entry name" value="AB_hydrolase_sf"/>
</dbReference>
<evidence type="ECO:0000313" key="3">
    <source>
        <dbReference type="Proteomes" id="UP000466794"/>
    </source>
</evidence>
<dbReference type="PANTHER" id="PTHR43798">
    <property type="entry name" value="MONOACYLGLYCEROL LIPASE"/>
    <property type="match status" value="1"/>
</dbReference>
<proteinExistence type="predicted"/>
<dbReference type="SUPFAM" id="SSF53474">
    <property type="entry name" value="alpha/beta-Hydrolases"/>
    <property type="match status" value="1"/>
</dbReference>
<dbReference type="PRINTS" id="PR00412">
    <property type="entry name" value="EPOXHYDRLASE"/>
</dbReference>
<sequence length="310" mass="35079">MSAPEISTEDISYRKYVPVLDSYMAYVDAGNGDPIVFLHGNPTPSYLWRNIIPYLLPFGRCLAPDYVGMGNSGAAPDGNYRFFDQQRYLDAWFEALGIDREVILVVHDWGSALGFSWARRHPERVKAIVYMESIVRPFHSWDEWPAATRAFFQGQRGSEGEDLILRQNLFIEYLLPLRNIAPEIMEIYRRHYRNPGPSRLPMLAWTRDLPIAGEPADVVEVVADYAQWLSASDIPKLFIDAEPAGFLIGAQREFCRAWPNQQTVTVPGSHFLPEDAPDLIGDATARFVAEIRAGRLTREPAAAHSARPSR</sequence>
<accession>A0A7K1V1E1</accession>
<dbReference type="AlphaFoldDB" id="A0A7K1V1E1"/>
<dbReference type="PANTHER" id="PTHR43798:SF24">
    <property type="entry name" value="CIS-3-ALKYL-4-ALKYLOXETAN-2-ONE DECARBOXYLASE"/>
    <property type="match status" value="1"/>
</dbReference>
<dbReference type="Proteomes" id="UP000466794">
    <property type="component" value="Unassembled WGS sequence"/>
</dbReference>
<dbReference type="NCBIfam" id="NF002938">
    <property type="entry name" value="PRK03592.1"/>
    <property type="match status" value="1"/>
</dbReference>
<evidence type="ECO:0000259" key="1">
    <source>
        <dbReference type="Pfam" id="PF00561"/>
    </source>
</evidence>
<protein>
    <submittedName>
        <fullName evidence="2">Haloalkane dehalogenase</fullName>
        <ecNumber evidence="2">3.8.1.5</ecNumber>
    </submittedName>
</protein>
<dbReference type="GO" id="GO:0018786">
    <property type="term" value="F:haloalkane dehalogenase activity"/>
    <property type="evidence" value="ECO:0007669"/>
    <property type="project" value="UniProtKB-EC"/>
</dbReference>